<reference evidence="3" key="1">
    <citation type="journal article" date="2014" name="Proc. Natl. Acad. Sci. U.S.A.">
        <title>Extensive sampling of basidiomycete genomes demonstrates inadequacy of the white-rot/brown-rot paradigm for wood decay fungi.</title>
        <authorList>
            <person name="Riley R."/>
            <person name="Salamov A.A."/>
            <person name="Brown D.W."/>
            <person name="Nagy L.G."/>
            <person name="Floudas D."/>
            <person name="Held B.W."/>
            <person name="Levasseur A."/>
            <person name="Lombard V."/>
            <person name="Morin E."/>
            <person name="Otillar R."/>
            <person name="Lindquist E.A."/>
            <person name="Sun H."/>
            <person name="LaButti K.M."/>
            <person name="Schmutz J."/>
            <person name="Jabbour D."/>
            <person name="Luo H."/>
            <person name="Baker S.E."/>
            <person name="Pisabarro A.G."/>
            <person name="Walton J.D."/>
            <person name="Blanchette R.A."/>
            <person name="Henrissat B."/>
            <person name="Martin F."/>
            <person name="Cullen D."/>
            <person name="Hibbett D.S."/>
            <person name="Grigoriev I.V."/>
        </authorList>
    </citation>
    <scope>NUCLEOTIDE SEQUENCE [LARGE SCALE GENOMIC DNA]</scope>
    <source>
        <strain evidence="3">MUCL 33604</strain>
    </source>
</reference>
<protein>
    <submittedName>
        <fullName evidence="2">Uncharacterized protein</fullName>
    </submittedName>
</protein>
<organism evidence="2 3">
    <name type="scientific">Jaapia argillacea MUCL 33604</name>
    <dbReference type="NCBI Taxonomy" id="933084"/>
    <lineage>
        <taxon>Eukaryota</taxon>
        <taxon>Fungi</taxon>
        <taxon>Dikarya</taxon>
        <taxon>Basidiomycota</taxon>
        <taxon>Agaricomycotina</taxon>
        <taxon>Agaricomycetes</taxon>
        <taxon>Agaricomycetidae</taxon>
        <taxon>Jaapiales</taxon>
        <taxon>Jaapiaceae</taxon>
        <taxon>Jaapia</taxon>
    </lineage>
</organism>
<dbReference type="EMBL" id="KL197729">
    <property type="protein sequence ID" value="KDQ54291.1"/>
    <property type="molecule type" value="Genomic_DNA"/>
</dbReference>
<keyword evidence="3" id="KW-1185">Reference proteome</keyword>
<sequence>MLIIIVSDLWEPPTKLSRDSSYALAQSLAQCSRLWTLPSHPRTTQTSPPRQHDGGGLRPNLKHTPLSLRRRVIGDLIFPLRLASIQNVGLLDQDADNLTFGSAGTLACDEKSSGDPIFQSGWRISLKYPVDKDADNLTSDVREPPTKLPPDSFYVLAQNQAQWGPYFHVYRKSRRALRCKRDGGGLRPNLKYTSVNLLFLLGDQLSL</sequence>
<dbReference type="HOGENOM" id="CLU_1326550_0_0_1"/>
<accession>A0A067PVD4</accession>
<dbReference type="AlphaFoldDB" id="A0A067PVD4"/>
<feature type="region of interest" description="Disordered" evidence="1">
    <location>
        <begin position="38"/>
        <end position="62"/>
    </location>
</feature>
<proteinExistence type="predicted"/>
<dbReference type="InParanoid" id="A0A067PVD4"/>
<evidence type="ECO:0000256" key="1">
    <source>
        <dbReference type="SAM" id="MobiDB-lite"/>
    </source>
</evidence>
<dbReference type="Proteomes" id="UP000027265">
    <property type="component" value="Unassembled WGS sequence"/>
</dbReference>
<evidence type="ECO:0000313" key="3">
    <source>
        <dbReference type="Proteomes" id="UP000027265"/>
    </source>
</evidence>
<name>A0A067PVD4_9AGAM</name>
<evidence type="ECO:0000313" key="2">
    <source>
        <dbReference type="EMBL" id="KDQ54291.1"/>
    </source>
</evidence>
<gene>
    <name evidence="2" type="ORF">JAAARDRAFT_49318</name>
</gene>